<feature type="region of interest" description="Disordered" evidence="1">
    <location>
        <begin position="48"/>
        <end position="115"/>
    </location>
</feature>
<evidence type="ECO:0000313" key="3">
    <source>
        <dbReference type="Proteomes" id="UP000614350"/>
    </source>
</evidence>
<organism evidence="2 3">
    <name type="scientific">Vespula vulgaris</name>
    <name type="common">Yellow jacket</name>
    <name type="synonym">Wasp</name>
    <dbReference type="NCBI Taxonomy" id="7454"/>
    <lineage>
        <taxon>Eukaryota</taxon>
        <taxon>Metazoa</taxon>
        <taxon>Ecdysozoa</taxon>
        <taxon>Arthropoda</taxon>
        <taxon>Hexapoda</taxon>
        <taxon>Insecta</taxon>
        <taxon>Pterygota</taxon>
        <taxon>Neoptera</taxon>
        <taxon>Endopterygota</taxon>
        <taxon>Hymenoptera</taxon>
        <taxon>Apocrita</taxon>
        <taxon>Aculeata</taxon>
        <taxon>Vespoidea</taxon>
        <taxon>Vespidae</taxon>
        <taxon>Vespinae</taxon>
        <taxon>Vespula</taxon>
    </lineage>
</organism>
<reference evidence="2" key="1">
    <citation type="journal article" date="2020" name="G3 (Bethesda)">
        <title>High-Quality Assemblies for Three Invasive Social Wasps from the &lt;i&gt;Vespula&lt;/i&gt; Genus.</title>
        <authorList>
            <person name="Harrop T.W.R."/>
            <person name="Guhlin J."/>
            <person name="McLaughlin G.M."/>
            <person name="Permina E."/>
            <person name="Stockwell P."/>
            <person name="Gilligan J."/>
            <person name="Le Lec M.F."/>
            <person name="Gruber M.A.M."/>
            <person name="Quinn O."/>
            <person name="Lovegrove M."/>
            <person name="Duncan E.J."/>
            <person name="Remnant E.J."/>
            <person name="Van Eeckhoven J."/>
            <person name="Graham B."/>
            <person name="Knapp R.A."/>
            <person name="Langford K.W."/>
            <person name="Kronenberg Z."/>
            <person name="Press M.O."/>
            <person name="Eacker S.M."/>
            <person name="Wilson-Rankin E.E."/>
            <person name="Purcell J."/>
            <person name="Lester P.J."/>
            <person name="Dearden P.K."/>
        </authorList>
    </citation>
    <scope>NUCLEOTIDE SEQUENCE</scope>
    <source>
        <strain evidence="2">Marl-1</strain>
    </source>
</reference>
<feature type="compositionally biased region" description="Pro residues" evidence="1">
    <location>
        <begin position="80"/>
        <end position="107"/>
    </location>
</feature>
<dbReference type="Proteomes" id="UP000614350">
    <property type="component" value="Unassembled WGS sequence"/>
</dbReference>
<evidence type="ECO:0000313" key="2">
    <source>
        <dbReference type="EMBL" id="KAF7408806.1"/>
    </source>
</evidence>
<proteinExistence type="predicted"/>
<gene>
    <name evidence="2" type="ORF">HZH66_003343</name>
</gene>
<feature type="region of interest" description="Disordered" evidence="1">
    <location>
        <begin position="1"/>
        <end position="36"/>
    </location>
</feature>
<feature type="compositionally biased region" description="Low complexity" evidence="1">
    <location>
        <begin position="59"/>
        <end position="69"/>
    </location>
</feature>
<sequence length="115" mass="11844">MRSTKKRRRGEGAGGMSLDKNDDIDSFSTASGDGTKLDVVVDVDAANATKGGCLVPPTSSSSSSSSSSSRRITHLVRASRPPPSPPSPPPPLLSPSPPPPSTLPPSSPTWRVVNL</sequence>
<dbReference type="EMBL" id="JACSEA010000002">
    <property type="protein sequence ID" value="KAF7408806.1"/>
    <property type="molecule type" value="Genomic_DNA"/>
</dbReference>
<keyword evidence="3" id="KW-1185">Reference proteome</keyword>
<comment type="caution">
    <text evidence="2">The sequence shown here is derived from an EMBL/GenBank/DDBJ whole genome shotgun (WGS) entry which is preliminary data.</text>
</comment>
<protein>
    <submittedName>
        <fullName evidence="2">Uncharacterized protein</fullName>
    </submittedName>
</protein>
<accession>A0A834KN43</accession>
<name>A0A834KN43_VESVU</name>
<evidence type="ECO:0000256" key="1">
    <source>
        <dbReference type="SAM" id="MobiDB-lite"/>
    </source>
</evidence>
<dbReference type="AlphaFoldDB" id="A0A834KN43"/>